<dbReference type="AlphaFoldDB" id="A0A8H2XDX8"/>
<comment type="caution">
    <text evidence="1">The sequence shown here is derived from an EMBL/GenBank/DDBJ whole genome shotgun (WGS) entry which is preliminary data.</text>
</comment>
<accession>A0A8H2XDX8</accession>
<name>A0A8H2XDX8_9AGAM</name>
<dbReference type="Proteomes" id="UP000663853">
    <property type="component" value="Unassembled WGS sequence"/>
</dbReference>
<evidence type="ECO:0000313" key="2">
    <source>
        <dbReference type="Proteomes" id="UP000663853"/>
    </source>
</evidence>
<proteinExistence type="predicted"/>
<sequence>MVNPFEIPEILYLICQHVQRSDLARLMTTSGRFFGCALPFVWNSLPENAPLILAKLFPFGSFLPTKKLNGKTAKALPLDTQSLLRFNIYAPHVKRLALVRFRHDDEGNAIWDRILELVNSRPILPNLEVLDVYVFVYRAEDLDPVSYIEAYLSPTLVEVNNVRDTQSFVKPQILYQLVSTIVQEYPRISSLRLGDATGCSDPDPGQLANCLSQLQDIRVLGLGPVALNPAVLTVISALPNLETLELDQEGDPSIVFNSAETMDAVLKLPYESFPVLHRLVIYIRDKFELVDMIWSIPALLRRLTSISVRVYKPVQYSQICDFVRVIHQNSPSISDLEFNFRHSWCFRSLLKTDLFVHLSEFPLRRLYIWLVQQDDYQRFSGQQLVLAFPQMEDLEISGRDYTFEELAYIAENMPGLQHLSVSIQLSTDWPSMHKRPSPSFTPSPSQLYFRFPNSATIRYFSSSKDSQVAEKIAIGLHSLWPNRVTCTNEQGSDKDSRIFVDKVNAMLMYLRGVEGHHDQI</sequence>
<evidence type="ECO:0000313" key="1">
    <source>
        <dbReference type="EMBL" id="CAE6422550.1"/>
    </source>
</evidence>
<dbReference type="OrthoDB" id="3256165at2759"/>
<dbReference type="InterPro" id="IPR032675">
    <property type="entry name" value="LRR_dom_sf"/>
</dbReference>
<protein>
    <submittedName>
        <fullName evidence="1">Uncharacterized protein</fullName>
    </submittedName>
</protein>
<dbReference type="EMBL" id="CAJMXA010000241">
    <property type="protein sequence ID" value="CAE6422550.1"/>
    <property type="molecule type" value="Genomic_DNA"/>
</dbReference>
<dbReference type="Gene3D" id="3.80.10.10">
    <property type="entry name" value="Ribonuclease Inhibitor"/>
    <property type="match status" value="1"/>
</dbReference>
<gene>
    <name evidence="1" type="ORF">RDB_LOCUS14342</name>
</gene>
<dbReference type="SUPFAM" id="SSF52047">
    <property type="entry name" value="RNI-like"/>
    <property type="match status" value="1"/>
</dbReference>
<organism evidence="1 2">
    <name type="scientific">Rhizoctonia solani</name>
    <dbReference type="NCBI Taxonomy" id="456999"/>
    <lineage>
        <taxon>Eukaryota</taxon>
        <taxon>Fungi</taxon>
        <taxon>Dikarya</taxon>
        <taxon>Basidiomycota</taxon>
        <taxon>Agaricomycotina</taxon>
        <taxon>Agaricomycetes</taxon>
        <taxon>Cantharellales</taxon>
        <taxon>Ceratobasidiaceae</taxon>
        <taxon>Rhizoctonia</taxon>
    </lineage>
</organism>
<reference evidence="1" key="1">
    <citation type="submission" date="2021-01" db="EMBL/GenBank/DDBJ databases">
        <authorList>
            <person name="Kaushik A."/>
        </authorList>
    </citation>
    <scope>NUCLEOTIDE SEQUENCE</scope>
    <source>
        <strain evidence="1">AG6-10EEA</strain>
    </source>
</reference>